<gene>
    <name evidence="2" type="ORF">PSECIP111854_01658</name>
    <name evidence="1" type="ORF">PSECIP111951_00892</name>
</gene>
<organism evidence="2 3">
    <name type="scientific">Pseudoalteromonas holothuriae</name>
    <dbReference type="NCBI Taxonomy" id="2963714"/>
    <lineage>
        <taxon>Bacteria</taxon>
        <taxon>Pseudomonadati</taxon>
        <taxon>Pseudomonadota</taxon>
        <taxon>Gammaproteobacteria</taxon>
        <taxon>Alteromonadales</taxon>
        <taxon>Pseudoalteromonadaceae</taxon>
        <taxon>Pseudoalteromonas</taxon>
    </lineage>
</organism>
<dbReference type="EMBL" id="CAMAPC010000005">
    <property type="protein sequence ID" value="CAH9055828.1"/>
    <property type="molecule type" value="Genomic_DNA"/>
</dbReference>
<dbReference type="Proteomes" id="UP001152485">
    <property type="component" value="Unassembled WGS sequence"/>
</dbReference>
<name>A0A9W4QW28_9GAMM</name>
<dbReference type="RefSeq" id="WP_261592078.1">
    <property type="nucleotide sequence ID" value="NZ_CAMAPC010000005.1"/>
</dbReference>
<accession>A0A9W4QW28</accession>
<comment type="caution">
    <text evidence="2">The sequence shown here is derived from an EMBL/GenBank/DDBJ whole genome shotgun (WGS) entry which is preliminary data.</text>
</comment>
<dbReference type="InterPro" id="IPR023159">
    <property type="entry name" value="SO1590-like_sf"/>
</dbReference>
<evidence type="ECO:0000313" key="2">
    <source>
        <dbReference type="EMBL" id="CAH9055828.1"/>
    </source>
</evidence>
<keyword evidence="3" id="KW-1185">Reference proteome</keyword>
<reference evidence="2 4" key="1">
    <citation type="submission" date="2022-07" db="EMBL/GenBank/DDBJ databases">
        <authorList>
            <person name="Criscuolo A."/>
        </authorList>
    </citation>
    <scope>NUCLEOTIDE SEQUENCE</scope>
    <source>
        <strain evidence="4">CIP 111951</strain>
        <strain evidence="2">CIP111854</strain>
        <strain evidence="1">CIP111951</strain>
    </source>
</reference>
<protein>
    <submittedName>
        <fullName evidence="2">Uncharacterized protein</fullName>
    </submittedName>
</protein>
<dbReference type="EMBL" id="CAMAPD010000003">
    <property type="protein sequence ID" value="CAH9053780.1"/>
    <property type="molecule type" value="Genomic_DNA"/>
</dbReference>
<dbReference type="Pfam" id="PF11528">
    <property type="entry name" value="DUF3224"/>
    <property type="match status" value="1"/>
</dbReference>
<dbReference type="AlphaFoldDB" id="A0A9W4QW28"/>
<sequence length="125" mass="13982">MKLIGTFQIQDWQEAPDFSLGKHITFKTAQIKQVYTGDLHGQSWVKYQLVYDESGNAQFNGVEFIDGIFKDTVCKLTLMHTGKFVDGIASSQFTVIACEPFTQLKNTNGKFTSASEGKAQYQIGE</sequence>
<proteinExistence type="predicted"/>
<dbReference type="SUPFAM" id="SSF159238">
    <property type="entry name" value="SO1590-like"/>
    <property type="match status" value="1"/>
</dbReference>
<evidence type="ECO:0000313" key="1">
    <source>
        <dbReference type="EMBL" id="CAH9053780.1"/>
    </source>
</evidence>
<dbReference type="InterPro" id="IPR021607">
    <property type="entry name" value="DUF3224"/>
</dbReference>
<evidence type="ECO:0000313" key="3">
    <source>
        <dbReference type="Proteomes" id="UP001152467"/>
    </source>
</evidence>
<dbReference type="Gene3D" id="2.40.350.10">
    <property type="entry name" value="SO1590-like"/>
    <property type="match status" value="1"/>
</dbReference>
<evidence type="ECO:0000313" key="4">
    <source>
        <dbReference type="Proteomes" id="UP001152485"/>
    </source>
</evidence>
<dbReference type="Proteomes" id="UP001152467">
    <property type="component" value="Unassembled WGS sequence"/>
</dbReference>